<evidence type="ECO:0000256" key="13">
    <source>
        <dbReference type="ARBA" id="ARBA00030948"/>
    </source>
</evidence>
<comment type="similarity">
    <text evidence="3">Belongs to the lipase chaperone family.</text>
</comment>
<evidence type="ECO:0000256" key="10">
    <source>
        <dbReference type="ARBA" id="ARBA00023098"/>
    </source>
</evidence>
<sequence>MSTQMTPQQRYQEIWNLREQTLGKQETQLGFAEEKEFASYQFAYGELLSRAPHMTLQQRLSELSQLQQQYRNPSKNIDGQSGSYDKALKLALIGVTDPIQQQEITQQIRNSYFSGKEAAQLAEREQQVARQQQQIASYQSELAALNQEMNQQKQNLAESAWQQQYQLRLEQLRQKHFN</sequence>
<evidence type="ECO:0000256" key="6">
    <source>
        <dbReference type="ARBA" id="ARBA00022519"/>
    </source>
</evidence>
<evidence type="ECO:0000256" key="8">
    <source>
        <dbReference type="ARBA" id="ARBA00022963"/>
    </source>
</evidence>
<evidence type="ECO:0000256" key="15">
    <source>
        <dbReference type="ARBA" id="ARBA00033028"/>
    </source>
</evidence>
<dbReference type="AlphaFoldDB" id="A0AAJ6IDI2"/>
<evidence type="ECO:0000256" key="4">
    <source>
        <dbReference type="ARBA" id="ARBA00019692"/>
    </source>
</evidence>
<evidence type="ECO:0000256" key="11">
    <source>
        <dbReference type="ARBA" id="ARBA00023136"/>
    </source>
</evidence>
<evidence type="ECO:0000256" key="2">
    <source>
        <dbReference type="ARBA" id="ARBA00004383"/>
    </source>
</evidence>
<dbReference type="InterPro" id="IPR004961">
    <property type="entry name" value="Lipase_chaperone"/>
</dbReference>
<dbReference type="Pfam" id="PF03280">
    <property type="entry name" value="Lipase_chap"/>
    <property type="match status" value="1"/>
</dbReference>
<keyword evidence="7" id="KW-0812">Transmembrane</keyword>
<keyword evidence="16" id="KW-0175">Coiled coil</keyword>
<evidence type="ECO:0000313" key="18">
    <source>
        <dbReference type="Proteomes" id="UP001244586"/>
    </source>
</evidence>
<reference evidence="17 18" key="1">
    <citation type="submission" date="2023-04" db="EMBL/GenBank/DDBJ databases">
        <title>Acinetobacter johnsonii isolate AYTCM encoding NDM-1, OXA-58 and PER-1.</title>
        <authorList>
            <person name="Tian C."/>
            <person name="Wang S."/>
            <person name="Fan X."/>
            <person name="Xia D."/>
        </authorList>
    </citation>
    <scope>NUCLEOTIDE SEQUENCE [LARGE SCALE GENOMIC DNA]</scope>
    <source>
        <strain evidence="17 18">AYTCM</strain>
    </source>
</reference>
<gene>
    <name evidence="17" type="ORF">QBJ73_00700</name>
</gene>
<evidence type="ECO:0000256" key="14">
    <source>
        <dbReference type="ARBA" id="ARBA00031542"/>
    </source>
</evidence>
<evidence type="ECO:0000256" key="1">
    <source>
        <dbReference type="ARBA" id="ARBA00003280"/>
    </source>
</evidence>
<evidence type="ECO:0000313" key="17">
    <source>
        <dbReference type="EMBL" id="WMG18190.1"/>
    </source>
</evidence>
<evidence type="ECO:0000256" key="12">
    <source>
        <dbReference type="ARBA" id="ARBA00023186"/>
    </source>
</evidence>
<keyword evidence="10" id="KW-0443">Lipid metabolism</keyword>
<protein>
    <recommendedName>
        <fullName evidence="4">Lipase chaperone</fullName>
    </recommendedName>
    <alternativeName>
        <fullName evidence="15">Lipase foldase</fullName>
    </alternativeName>
    <alternativeName>
        <fullName evidence="13">Lipase helper protein</fullName>
    </alternativeName>
    <alternativeName>
        <fullName evidence="14">Lipase modulator</fullName>
    </alternativeName>
</protein>
<keyword evidence="8" id="KW-0442">Lipid degradation</keyword>
<keyword evidence="12" id="KW-0143">Chaperone</keyword>
<comment type="function">
    <text evidence="1">May be involved in the folding of the extracellular lipase during its passage through the periplasm.</text>
</comment>
<evidence type="ECO:0000256" key="3">
    <source>
        <dbReference type="ARBA" id="ARBA00010358"/>
    </source>
</evidence>
<keyword evidence="11" id="KW-0472">Membrane</keyword>
<dbReference type="Proteomes" id="UP001244586">
    <property type="component" value="Chromosome"/>
</dbReference>
<organism evidence="17 18">
    <name type="scientific">Acinetobacter johnsonii</name>
    <dbReference type="NCBI Taxonomy" id="40214"/>
    <lineage>
        <taxon>Bacteria</taxon>
        <taxon>Pseudomonadati</taxon>
        <taxon>Pseudomonadota</taxon>
        <taxon>Gammaproteobacteria</taxon>
        <taxon>Moraxellales</taxon>
        <taxon>Moraxellaceae</taxon>
        <taxon>Acinetobacter</taxon>
    </lineage>
</organism>
<keyword evidence="5" id="KW-1003">Cell membrane</keyword>
<evidence type="ECO:0000256" key="16">
    <source>
        <dbReference type="SAM" id="Coils"/>
    </source>
</evidence>
<evidence type="ECO:0000256" key="5">
    <source>
        <dbReference type="ARBA" id="ARBA00022475"/>
    </source>
</evidence>
<evidence type="ECO:0000256" key="9">
    <source>
        <dbReference type="ARBA" id="ARBA00022989"/>
    </source>
</evidence>
<keyword evidence="6" id="KW-0997">Cell inner membrane</keyword>
<evidence type="ECO:0000256" key="7">
    <source>
        <dbReference type="ARBA" id="ARBA00022692"/>
    </source>
</evidence>
<feature type="coiled-coil region" evidence="16">
    <location>
        <begin position="121"/>
        <end position="162"/>
    </location>
</feature>
<proteinExistence type="inferred from homology"/>
<name>A0AAJ6IDI2_ACIJO</name>
<dbReference type="RefSeq" id="WP_265733106.1">
    <property type="nucleotide sequence ID" value="NZ_CP121776.1"/>
</dbReference>
<keyword evidence="9" id="KW-1133">Transmembrane helix</keyword>
<comment type="subcellular location">
    <subcellularLocation>
        <location evidence="2">Cell inner membrane</location>
        <topology evidence="2">Single-pass membrane protein</topology>
        <orientation evidence="2">Periplasmic side</orientation>
    </subcellularLocation>
</comment>
<accession>A0AAJ6IDI2</accession>
<keyword evidence="18" id="KW-1185">Reference proteome</keyword>
<dbReference type="EMBL" id="CP121776">
    <property type="protein sequence ID" value="WMG18190.1"/>
    <property type="molecule type" value="Genomic_DNA"/>
</dbReference>